<gene>
    <name evidence="3" type="ORF">D0865_06222</name>
</gene>
<evidence type="ECO:0000256" key="2">
    <source>
        <dbReference type="SAM" id="Phobius"/>
    </source>
</evidence>
<evidence type="ECO:0000313" key="4">
    <source>
        <dbReference type="Proteomes" id="UP000270230"/>
    </source>
</evidence>
<dbReference type="AlphaFoldDB" id="A0A3M7CJ51"/>
<keyword evidence="2" id="KW-0472">Membrane</keyword>
<evidence type="ECO:0000313" key="3">
    <source>
        <dbReference type="EMBL" id="RMY51656.1"/>
    </source>
</evidence>
<proteinExistence type="predicted"/>
<reference evidence="3 4" key="1">
    <citation type="journal article" date="2018" name="BMC Genomics">
        <title>Genomic evidence for intraspecific hybridization in a clonal and extremely halotolerant yeast.</title>
        <authorList>
            <person name="Gostincar C."/>
            <person name="Stajich J.E."/>
            <person name="Zupancic J."/>
            <person name="Zalar P."/>
            <person name="Gunde-Cimerman N."/>
        </authorList>
    </citation>
    <scope>NUCLEOTIDE SEQUENCE [LARGE SCALE GENOMIC DNA]</scope>
    <source>
        <strain evidence="3 4">EXF-151</strain>
    </source>
</reference>
<organism evidence="3 4">
    <name type="scientific">Hortaea werneckii</name>
    <name type="common">Black yeast</name>
    <name type="synonym">Cladosporium werneckii</name>
    <dbReference type="NCBI Taxonomy" id="91943"/>
    <lineage>
        <taxon>Eukaryota</taxon>
        <taxon>Fungi</taxon>
        <taxon>Dikarya</taxon>
        <taxon>Ascomycota</taxon>
        <taxon>Pezizomycotina</taxon>
        <taxon>Dothideomycetes</taxon>
        <taxon>Dothideomycetidae</taxon>
        <taxon>Mycosphaerellales</taxon>
        <taxon>Teratosphaeriaceae</taxon>
        <taxon>Hortaea</taxon>
    </lineage>
</organism>
<dbReference type="PANTHER" id="PTHR31965:SF1">
    <property type="entry name" value="TRANSMEMBRANE PROTEIN 42"/>
    <property type="match status" value="1"/>
</dbReference>
<dbReference type="VEuPathDB" id="FungiDB:BTJ68_03514"/>
<comment type="caution">
    <text evidence="3">The sequence shown here is derived from an EMBL/GenBank/DDBJ whole genome shotgun (WGS) entry which is preliminary data.</text>
</comment>
<dbReference type="Proteomes" id="UP000270230">
    <property type="component" value="Unassembled WGS sequence"/>
</dbReference>
<feature type="compositionally biased region" description="Basic and acidic residues" evidence="1">
    <location>
        <begin position="193"/>
        <end position="204"/>
    </location>
</feature>
<protein>
    <recommendedName>
        <fullName evidence="5">EamA domain-containing protein</fullName>
    </recommendedName>
</protein>
<dbReference type="OrthoDB" id="5854584at2759"/>
<accession>A0A3M7CJ51</accession>
<dbReference type="EMBL" id="QWIN01000444">
    <property type="protein sequence ID" value="RMY51656.1"/>
    <property type="molecule type" value="Genomic_DNA"/>
</dbReference>
<evidence type="ECO:0008006" key="5">
    <source>
        <dbReference type="Google" id="ProtNLM"/>
    </source>
</evidence>
<evidence type="ECO:0000256" key="1">
    <source>
        <dbReference type="SAM" id="MobiDB-lite"/>
    </source>
</evidence>
<dbReference type="InterPro" id="IPR039632">
    <property type="entry name" value="TMEM42"/>
</dbReference>
<name>A0A3M7CJ51_HORWE</name>
<feature type="region of interest" description="Disordered" evidence="1">
    <location>
        <begin position="185"/>
        <end position="204"/>
    </location>
</feature>
<feature type="transmembrane region" description="Helical" evidence="2">
    <location>
        <begin position="7"/>
        <end position="25"/>
    </location>
</feature>
<dbReference type="PANTHER" id="PTHR31965">
    <property type="entry name" value="TRANSMEMBRANE PROTEIN 42"/>
    <property type="match status" value="1"/>
</dbReference>
<keyword evidence="2" id="KW-0812">Transmembrane</keyword>
<feature type="transmembrane region" description="Helical" evidence="2">
    <location>
        <begin position="89"/>
        <end position="109"/>
    </location>
</feature>
<keyword evidence="2" id="KW-1133">Transmembrane helix</keyword>
<sequence length="204" mass="21839">MSQQSGWLFYAIASGGCAALNGVFAKLTTTQLTTTWATNVSRILGLEQPSHITDVLVRGLFFLLNLAFNAVMWGLFTRALTLATSTVRVSVINTSANFMVTAILGAMVFKESLPGALFWLHFVMLLANMLTVAGTWWLGASFLVAGSVIIGRRDEAQKESASGKAGEVDGSHESALAAGGVKIGATNFNGTKRKTDTFERQKSR</sequence>
<feature type="transmembrane region" description="Helical" evidence="2">
    <location>
        <begin position="55"/>
        <end position="77"/>
    </location>
</feature>
<feature type="transmembrane region" description="Helical" evidence="2">
    <location>
        <begin position="121"/>
        <end position="150"/>
    </location>
</feature>